<keyword evidence="1" id="KW-0479">Metal-binding</keyword>
<feature type="compositionally biased region" description="Polar residues" evidence="6">
    <location>
        <begin position="16"/>
        <end position="33"/>
    </location>
</feature>
<evidence type="ECO:0000313" key="8">
    <source>
        <dbReference type="EMBL" id="CAJ0600585.1"/>
    </source>
</evidence>
<organism evidence="8 9">
    <name type="scientific">Cylicocyclus nassatus</name>
    <name type="common">Nematode worm</name>
    <dbReference type="NCBI Taxonomy" id="53992"/>
    <lineage>
        <taxon>Eukaryota</taxon>
        <taxon>Metazoa</taxon>
        <taxon>Ecdysozoa</taxon>
        <taxon>Nematoda</taxon>
        <taxon>Chromadorea</taxon>
        <taxon>Rhabditida</taxon>
        <taxon>Rhabditina</taxon>
        <taxon>Rhabditomorpha</taxon>
        <taxon>Strongyloidea</taxon>
        <taxon>Strongylidae</taxon>
        <taxon>Cylicocyclus</taxon>
    </lineage>
</organism>
<dbReference type="SMART" id="SM00355">
    <property type="entry name" value="ZnF_C2H2"/>
    <property type="match status" value="13"/>
</dbReference>
<sequence length="1906" mass="216016">MIHSDDGGLDLDCPGPSSSTILPQSSGSPSNISGWDELMEFYDTKSSKGRRSKKSSTLPENKVSKNTHSGRTSTCPLCAYHVRSGWSQNSEQTLAKMVKHLRSHEGELDSSQKVACTLCYNFCSKSELHKHYRECHGEQPEQFIESEVLYFTNSVHRQQGLINTYTQALKRNSLADKRCIPADSLFRGYPTKRSIESCRSLWRRKFETSSHPKFLFRFKIRPSSSAPITWACPLCTSSSVCGCSSFSNDISARLFILRHFSILHHDLENLATKVQQEWEILTNEVGFDLKPHAVSSAELLQQKERSCHFYVLRTLEDRYRLLQEMIARCVYKKELSTSEYSICAVCFIPVPTRSLFRHFSTGEHRKMNVHDGLSEFREVPEIAESPTTTAVNFPYLSLRYSKVFKIKELGDADSMTFLKWRCCLASEIAGHVDDVLEFPTVQILKVHALKHFQTFHVDFFDNSFLAYEWALLKRELPSSECARYYSPLKRSPDEGPFDITDPNHFHAPNNMRLLPKYLVDIQVCGFCFWCGYSSQFLDHIVCHGYIDTGHGLSSCTRKEFFTLSGSRLSRKMGHLDHVESLIPNKILGSVGEEALSSIITPKHRTSQEDSNVIYTTPRSSIEASACQQKMLNPSSTASRSMVPAGKSPLKVSFPNEEYFTANSSVYDNDESDTSSIASSMNDFSISENAQIESGVQSSLPDAQSSMVPTSTTDTHSEQIFQDVSSYKTDDDEDDVRETANHVGTSSIAEEHKVNILEKFTWEGPPPPPLDVDQTEQLMMLSRNECPFCKTAHGSRGLRVPAFANDEIKEECMIAHMVRFHHEDGRAKWVFEAKRYRMSTSKRANPLKFLLEPSQEGYLVCSSCEKASFPKLANLRPHWVRCVEVGGKYRKDLRLGRSVLMSPAALVLRKRRSVNSPVRCPVKGCLSAWRPSHIYPNSVGQIAHMLARHLTDKDAYDIALELGEKEQLDKVFPYLSVSKSFAKTLSHPKTMCLQCSKCEHGVRRPNELVQHAQRYHPTEEHYSGAPKCPFECGRKIKRRPDLSDKVLRLIHMFRYHLGTDKAVEWIRDWSRSNSDVMDSEPIYRFDVLASLEKSLFLASPKIKCSFCENWYCLEMYLKEHRKPRSPCYRRTLAENEDANTSAQANKSSQEISLLSISKRRKLRQCEFCSRAVTQSTNYSERVSKFLHALHVHLQSAPAVQWLDSRDYYSYVCEFPYLDIVTTLETSRKRGKTSLHCAICSYETDATRRIINHAILHQELMHHEDSYTDPCSICGEQIQIYSQVKEPFQRLCHLLAKHSDNKDLVRDAIDAYSCDNESPVLLMDCQRTLEMFLEGENRIACGRCDFSSSNGYALIEHAKTHDITVAKQNRREIKRKLPIVCPYCKRMLLCSARYSHRVTLFIHFVKFHRMTKEDVEDFISKCAAWNLAQEFPYIDAAASIRIGKLQCAICEASLPDTAQILKHATIVHEGYQPHFVAKEVTTDAGKGDLIVTQLGSDNMQVPASLVSSEMFNDEKVFSNFSLPSEAIVSAVPPSELASQETEFGTNLESTHSAEGEDEALFTAITPKKEFLSNSGQRLSRTYAPMNDRVPLLPSSSDDEIIREGGRSVNTGLDDPYSQRGSARDEQENHEEAACAAKQQGICSNTDISGRNINAAFRLDVTSLPGPSTSTPKPNRTSTLPDSQSSLLSWLSPINGSIVPSRRAELISESQDGRDLRDALDNIDTRHGNVVKRKRSHHSSSDGTLFDELPQRMVQKIALKSKPPDDISHIKGAKGHPCNFCEFKARSVSDIRRHTSIAHSEILPSNSTNIVTPCHLCNEVFEKRTLLLKHITDSHAELQQPFKCAYCPKTYVTSLRMREHERRCHESRLFVDAASLICPLCDKEFSSKRNRDQHVKRHKNPNSSLARGF</sequence>
<accession>A0AA36GYP4</accession>
<feature type="compositionally biased region" description="Basic and acidic residues" evidence="6">
    <location>
        <begin position="1619"/>
        <end position="1628"/>
    </location>
</feature>
<evidence type="ECO:0000256" key="4">
    <source>
        <dbReference type="ARBA" id="ARBA00022833"/>
    </source>
</evidence>
<feature type="region of interest" description="Disordered" evidence="6">
    <location>
        <begin position="1659"/>
        <end position="1681"/>
    </location>
</feature>
<keyword evidence="4" id="KW-0862">Zinc</keyword>
<feature type="region of interest" description="Disordered" evidence="6">
    <location>
        <begin position="1"/>
        <end position="71"/>
    </location>
</feature>
<reference evidence="8" key="1">
    <citation type="submission" date="2023-07" db="EMBL/GenBank/DDBJ databases">
        <authorList>
            <consortium name="CYATHOMIX"/>
        </authorList>
    </citation>
    <scope>NUCLEOTIDE SEQUENCE</scope>
    <source>
        <strain evidence="8">N/A</strain>
    </source>
</reference>
<keyword evidence="9" id="KW-1185">Reference proteome</keyword>
<dbReference type="PROSITE" id="PS50157">
    <property type="entry name" value="ZINC_FINGER_C2H2_2"/>
    <property type="match status" value="4"/>
</dbReference>
<dbReference type="GO" id="GO:0005634">
    <property type="term" value="C:nucleus"/>
    <property type="evidence" value="ECO:0007669"/>
    <property type="project" value="TreeGrafter"/>
</dbReference>
<evidence type="ECO:0000259" key="7">
    <source>
        <dbReference type="PROSITE" id="PS50157"/>
    </source>
</evidence>
<feature type="domain" description="C2H2-type" evidence="7">
    <location>
        <begin position="1839"/>
        <end position="1862"/>
    </location>
</feature>
<dbReference type="Gene3D" id="3.30.160.60">
    <property type="entry name" value="Classic Zinc Finger"/>
    <property type="match status" value="2"/>
</dbReference>
<dbReference type="GO" id="GO:0008270">
    <property type="term" value="F:zinc ion binding"/>
    <property type="evidence" value="ECO:0007669"/>
    <property type="project" value="UniProtKB-KW"/>
</dbReference>
<dbReference type="InterPro" id="IPR013087">
    <property type="entry name" value="Znf_C2H2_type"/>
</dbReference>
<evidence type="ECO:0000256" key="3">
    <source>
        <dbReference type="ARBA" id="ARBA00022771"/>
    </source>
</evidence>
<gene>
    <name evidence="8" type="ORF">CYNAS_LOCUS12568</name>
</gene>
<keyword evidence="3 5" id="KW-0863">Zinc-finger</keyword>
<dbReference type="EMBL" id="CATQJL010000223">
    <property type="protein sequence ID" value="CAJ0600585.1"/>
    <property type="molecule type" value="Genomic_DNA"/>
</dbReference>
<feature type="compositionally biased region" description="Polar residues" evidence="6">
    <location>
        <begin position="1662"/>
        <end position="1681"/>
    </location>
</feature>
<keyword evidence="2" id="KW-0677">Repeat</keyword>
<evidence type="ECO:0000256" key="6">
    <source>
        <dbReference type="SAM" id="MobiDB-lite"/>
    </source>
</evidence>
<dbReference type="InterPro" id="IPR036236">
    <property type="entry name" value="Znf_C2H2_sf"/>
</dbReference>
<feature type="domain" description="C2H2-type" evidence="7">
    <location>
        <begin position="1809"/>
        <end position="1837"/>
    </location>
</feature>
<evidence type="ECO:0000313" key="9">
    <source>
        <dbReference type="Proteomes" id="UP001176961"/>
    </source>
</evidence>
<evidence type="ECO:0000256" key="1">
    <source>
        <dbReference type="ARBA" id="ARBA00022723"/>
    </source>
</evidence>
<dbReference type="PROSITE" id="PS00028">
    <property type="entry name" value="ZINC_FINGER_C2H2_1"/>
    <property type="match status" value="5"/>
</dbReference>
<feature type="domain" description="C2H2-type" evidence="7">
    <location>
        <begin position="1443"/>
        <end position="1471"/>
    </location>
</feature>
<protein>
    <recommendedName>
        <fullName evidence="7">C2H2-type domain-containing protein</fullName>
    </recommendedName>
</protein>
<name>A0AA36GYP4_CYLNA</name>
<dbReference type="GO" id="GO:0043565">
    <property type="term" value="F:sequence-specific DNA binding"/>
    <property type="evidence" value="ECO:0007669"/>
    <property type="project" value="TreeGrafter"/>
</dbReference>
<evidence type="ECO:0000256" key="5">
    <source>
        <dbReference type="PROSITE-ProRule" id="PRU00042"/>
    </source>
</evidence>
<evidence type="ECO:0000256" key="2">
    <source>
        <dbReference type="ARBA" id="ARBA00022737"/>
    </source>
</evidence>
<dbReference type="PANTHER" id="PTHR24408:SF58">
    <property type="entry name" value="TRANSCRIPTION FACTOR (TFIIIA), PUTATIVE (AFU_ORTHOLOGUE AFUA_1G05150)-RELATED"/>
    <property type="match status" value="1"/>
</dbReference>
<feature type="region of interest" description="Disordered" evidence="6">
    <location>
        <begin position="692"/>
        <end position="719"/>
    </location>
</feature>
<feature type="domain" description="C2H2-type" evidence="7">
    <location>
        <begin position="1873"/>
        <end position="1900"/>
    </location>
</feature>
<dbReference type="Proteomes" id="UP001176961">
    <property type="component" value="Unassembled WGS sequence"/>
</dbReference>
<dbReference type="GO" id="GO:0000981">
    <property type="term" value="F:DNA-binding transcription factor activity, RNA polymerase II-specific"/>
    <property type="evidence" value="ECO:0007669"/>
    <property type="project" value="TreeGrafter"/>
</dbReference>
<feature type="region of interest" description="Disordered" evidence="6">
    <location>
        <begin position="1584"/>
        <end position="1628"/>
    </location>
</feature>
<dbReference type="PANTHER" id="PTHR24408">
    <property type="entry name" value="ZINC FINGER PROTEIN"/>
    <property type="match status" value="1"/>
</dbReference>
<comment type="caution">
    <text evidence="8">The sequence shown here is derived from an EMBL/GenBank/DDBJ whole genome shotgun (WGS) entry which is preliminary data.</text>
</comment>
<proteinExistence type="predicted"/>
<dbReference type="SUPFAM" id="SSF57667">
    <property type="entry name" value="beta-beta-alpha zinc fingers"/>
    <property type="match status" value="1"/>
</dbReference>